<accession>A0A2K8UE96</accession>
<dbReference type="InterPro" id="IPR006440">
    <property type="entry name" value="Doc"/>
</dbReference>
<dbReference type="GO" id="GO:0016301">
    <property type="term" value="F:kinase activity"/>
    <property type="evidence" value="ECO:0007669"/>
    <property type="project" value="InterPro"/>
</dbReference>
<dbReference type="InterPro" id="IPR036597">
    <property type="entry name" value="Fido-like_dom_sf"/>
</dbReference>
<dbReference type="KEGG" id="tsy:THSYN_24545"/>
<feature type="domain" description="Fido" evidence="2">
    <location>
        <begin position="125"/>
        <end position="243"/>
    </location>
</feature>
<name>A0A2K8UE96_9GAMM</name>
<evidence type="ECO:0000313" key="4">
    <source>
        <dbReference type="Proteomes" id="UP000232638"/>
    </source>
</evidence>
<feature type="compositionally biased region" description="Basic residues" evidence="1">
    <location>
        <begin position="61"/>
        <end position="77"/>
    </location>
</feature>
<gene>
    <name evidence="3" type="ORF">THSYN_24545</name>
</gene>
<evidence type="ECO:0000313" key="3">
    <source>
        <dbReference type="EMBL" id="AUB83807.1"/>
    </source>
</evidence>
<feature type="compositionally biased region" description="Low complexity" evidence="1">
    <location>
        <begin position="111"/>
        <end position="120"/>
    </location>
</feature>
<dbReference type="InterPro" id="IPR053737">
    <property type="entry name" value="Type_II_TA_Toxin"/>
</dbReference>
<dbReference type="EMBL" id="CP020370">
    <property type="protein sequence ID" value="AUB83807.1"/>
    <property type="molecule type" value="Genomic_DNA"/>
</dbReference>
<dbReference type="OrthoDB" id="9802752at2"/>
<organism evidence="3 4">
    <name type="scientific">Candidatus Thiodictyon syntrophicum</name>
    <dbReference type="NCBI Taxonomy" id="1166950"/>
    <lineage>
        <taxon>Bacteria</taxon>
        <taxon>Pseudomonadati</taxon>
        <taxon>Pseudomonadota</taxon>
        <taxon>Gammaproteobacteria</taxon>
        <taxon>Chromatiales</taxon>
        <taxon>Chromatiaceae</taxon>
        <taxon>Thiodictyon</taxon>
    </lineage>
</organism>
<dbReference type="SUPFAM" id="SSF140931">
    <property type="entry name" value="Fic-like"/>
    <property type="match status" value="1"/>
</dbReference>
<feature type="region of interest" description="Disordered" evidence="1">
    <location>
        <begin position="12"/>
        <end position="120"/>
    </location>
</feature>
<proteinExistence type="predicted"/>
<dbReference type="Pfam" id="PF02661">
    <property type="entry name" value="Fic"/>
    <property type="match status" value="1"/>
</dbReference>
<evidence type="ECO:0000259" key="2">
    <source>
        <dbReference type="PROSITE" id="PS51459"/>
    </source>
</evidence>
<dbReference type="PANTHER" id="PTHR39426:SF1">
    <property type="entry name" value="HOMOLOGY TO DEATH-ON-CURING PROTEIN OF PHAGE P1"/>
    <property type="match status" value="1"/>
</dbReference>
<keyword evidence="4" id="KW-1185">Reference proteome</keyword>
<dbReference type="NCBIfam" id="TIGR01550">
    <property type="entry name" value="DOC_P1"/>
    <property type="match status" value="1"/>
</dbReference>
<protein>
    <recommendedName>
        <fullName evidence="2">Fido domain-containing protein</fullName>
    </recommendedName>
</protein>
<sequence length="257" mass="26810">MCSRPVHCAVPLNRGSGPFLVAKPGYNPQDTHCGGPNPRDHDTTPSGPGAGPAHRPGDHGRHGHRPGHAAASHRHGQHPGGHAGPDGCAQGATEEVPGEDARALRPDPAQSGRGSRGRVSGPLFLSLRNVLDLHADTIATEGGFPGTRDPGLLESAVMMPQQQFGGDYLHGDPETMAAAYLYHLAANHPFLDGNKRVAAMAAFVFLDVNGIHLTASPESFEALVMAVASGAASKDAVIAWLTRQTRPRARTSSDPGQ</sequence>
<dbReference type="PANTHER" id="PTHR39426">
    <property type="entry name" value="HOMOLOGY TO DEATH-ON-CURING PROTEIN OF PHAGE P1"/>
    <property type="match status" value="1"/>
</dbReference>
<reference evidence="3 4" key="1">
    <citation type="submission" date="2017-03" db="EMBL/GenBank/DDBJ databases">
        <title>Complete genome sequence of Candidatus 'Thiodictyon syntrophicum' sp. nov. strain Cad16T, a photolithoautotroph purple sulfur bacterium isolated from an alpine meromictic lake.</title>
        <authorList>
            <person name="Luedin S.M."/>
            <person name="Pothier J.F."/>
            <person name="Danza F."/>
            <person name="Storelli N."/>
            <person name="Wittwer M."/>
            <person name="Tonolla M."/>
        </authorList>
    </citation>
    <scope>NUCLEOTIDE SEQUENCE [LARGE SCALE GENOMIC DNA]</scope>
    <source>
        <strain evidence="3 4">Cad16T</strain>
    </source>
</reference>
<dbReference type="PROSITE" id="PS51459">
    <property type="entry name" value="FIDO"/>
    <property type="match status" value="1"/>
</dbReference>
<dbReference type="Proteomes" id="UP000232638">
    <property type="component" value="Chromosome"/>
</dbReference>
<dbReference type="AlphaFoldDB" id="A0A2K8UE96"/>
<dbReference type="Gene3D" id="1.20.120.1870">
    <property type="entry name" value="Fic/DOC protein, Fido domain"/>
    <property type="match status" value="1"/>
</dbReference>
<dbReference type="InterPro" id="IPR003812">
    <property type="entry name" value="Fido"/>
</dbReference>
<evidence type="ECO:0000256" key="1">
    <source>
        <dbReference type="SAM" id="MobiDB-lite"/>
    </source>
</evidence>